<dbReference type="InterPro" id="IPR007235">
    <property type="entry name" value="Glyco_trans_28_C"/>
</dbReference>
<dbReference type="PANTHER" id="PTHR21015:SF28">
    <property type="entry name" value="SLL1722 PROTEIN"/>
    <property type="match status" value="1"/>
</dbReference>
<feature type="domain" description="Glycosyl transferase family 28 C-terminal" evidence="1">
    <location>
        <begin position="221"/>
        <end position="350"/>
    </location>
</feature>
<proteinExistence type="predicted"/>
<keyword evidence="3" id="KW-1185">Reference proteome</keyword>
<reference evidence="2" key="2">
    <citation type="journal article" date="2020" name="Microorganisms">
        <title>Osmotic Adaptation and Compatible Solute Biosynthesis of Phototrophic Bacteria as Revealed from Genome Analyses.</title>
        <authorList>
            <person name="Imhoff J.F."/>
            <person name="Rahn T."/>
            <person name="Kunzel S."/>
            <person name="Keller A."/>
            <person name="Neulinger S.C."/>
        </authorList>
    </citation>
    <scope>NUCLEOTIDE SEQUENCE</scope>
    <source>
        <strain evidence="2">DSM 9154</strain>
    </source>
</reference>
<dbReference type="EMBL" id="NRRE01000020">
    <property type="protein sequence ID" value="MBK1696843.1"/>
    <property type="molecule type" value="Genomic_DNA"/>
</dbReference>
<accession>A0A934QHF2</accession>
<name>A0A934QHF2_9PROT</name>
<sequence>MANDKPARILIYSHDSFGLGHLRRCREIAHAIVDDNPNASVLILSGSPIIGNFDFRSRVDFVRIPGVIKLRNGEYTSLKLPLAIEQTMAMRAAIIRHTAEAFQPDLFLVDKEPLGLRGEVRETLAYLNARGVPCVLGLRDVMDDPDALTEEWRRKQAVPALVDHYDAIWVYGLPQICRPLDGLDLPASLMRRMVYTGYLPREGAANAPKVRLEKIRAPYILVTVGGGGDGEAIIDWVLRAYEAEPDLPYPVLLVLGPFMGSEHQNDFLDRAQKLDKVEAITFDAHIEGLLAQAVGVVGMGGYNTFCEILSFDKRALIVPRTVPRREQYIRASHAAQLGLVRMLEDDAVRPARKMATALRGLPQQPLPSSGVIPGLLEGRRNVAKLVRQWLDAPTTGLDLAASADDAVPEAWRAGR</sequence>
<evidence type="ECO:0000259" key="1">
    <source>
        <dbReference type="Pfam" id="PF04101"/>
    </source>
</evidence>
<evidence type="ECO:0000313" key="2">
    <source>
        <dbReference type="EMBL" id="MBK1696843.1"/>
    </source>
</evidence>
<reference evidence="2" key="1">
    <citation type="submission" date="2017-08" db="EMBL/GenBank/DDBJ databases">
        <authorList>
            <person name="Imhoff J.F."/>
            <person name="Rahn T."/>
            <person name="Kuenzel S."/>
            <person name="Neulinger S.C."/>
        </authorList>
    </citation>
    <scope>NUCLEOTIDE SEQUENCE</scope>
    <source>
        <strain evidence="2">DSM 9154</strain>
    </source>
</reference>
<protein>
    <recommendedName>
        <fullName evidence="1">Glycosyl transferase family 28 C-terminal domain-containing protein</fullName>
    </recommendedName>
</protein>
<dbReference type="Gene3D" id="3.40.50.2000">
    <property type="entry name" value="Glycogen Phosphorylase B"/>
    <property type="match status" value="1"/>
</dbReference>
<dbReference type="RefSeq" id="WP_027287301.1">
    <property type="nucleotide sequence ID" value="NZ_NRRE01000020.1"/>
</dbReference>
<evidence type="ECO:0000313" key="3">
    <source>
        <dbReference type="Proteomes" id="UP000778970"/>
    </source>
</evidence>
<organism evidence="2 3">
    <name type="scientific">Rhodovibrio salinarum</name>
    <dbReference type="NCBI Taxonomy" id="1087"/>
    <lineage>
        <taxon>Bacteria</taxon>
        <taxon>Pseudomonadati</taxon>
        <taxon>Pseudomonadota</taxon>
        <taxon>Alphaproteobacteria</taxon>
        <taxon>Rhodospirillales</taxon>
        <taxon>Rhodovibrionaceae</taxon>
        <taxon>Rhodovibrio</taxon>
    </lineage>
</organism>
<dbReference type="GO" id="GO:0016758">
    <property type="term" value="F:hexosyltransferase activity"/>
    <property type="evidence" value="ECO:0007669"/>
    <property type="project" value="InterPro"/>
</dbReference>
<dbReference type="Proteomes" id="UP000778970">
    <property type="component" value="Unassembled WGS sequence"/>
</dbReference>
<dbReference type="AlphaFoldDB" id="A0A934QHF2"/>
<dbReference type="SUPFAM" id="SSF53756">
    <property type="entry name" value="UDP-Glycosyltransferase/glycogen phosphorylase"/>
    <property type="match status" value="1"/>
</dbReference>
<gene>
    <name evidence="2" type="ORF">CKO21_06245</name>
</gene>
<comment type="caution">
    <text evidence="2">The sequence shown here is derived from an EMBL/GenBank/DDBJ whole genome shotgun (WGS) entry which is preliminary data.</text>
</comment>
<dbReference type="PANTHER" id="PTHR21015">
    <property type="entry name" value="UDP-N-ACETYLGLUCOSAMINE--N-ACETYLMURAMYL-(PENTAPEPTIDE) PYROPHOSPHORYL-UNDECAPRENOL N-ACETYLGLUCOSAMINE TRANSFERASE 1"/>
    <property type="match status" value="1"/>
</dbReference>
<dbReference type="Pfam" id="PF04101">
    <property type="entry name" value="Glyco_tran_28_C"/>
    <property type="match status" value="1"/>
</dbReference>